<sequence length="424" mass="47366">MRHLYISLACGAWTVIGADEPNPCEKRYLENSGFGGIGCRVSLQSGEYYSLPFSQIEEIFAAAVHALEDCRAIGGMLWSVEFPTNTSGTNSRARWEKATLLRPMGIGFCAPGICKRRQLPPLVEDYVSNYMGFQAEIAPHHIRFTELGSWKDFNIQFAVIGLDHCGTTSARMNLGLHPEVEFSKSQVSALFEDTFFTWGLSWSLLPPRYLQKGWLEFNDARRQRSSSVLGIHNAILWRHSVARLALRQMNARPLLIVCSPARRLASLAMLGHMGASRGPETVAVADLIRDADADVASIAHLKEWRRLFGDLLIVVHQEALMEIGTYNMVFPLLGLDPMPAGTSLGRFHVSSHHWKSRLCHSKDKALLNQLNRTLRPWMIASHQLLQQSSQDIPASLWQLQGHCNDGPDSRLKVSSGVRRLGVLS</sequence>
<dbReference type="Gene3D" id="3.40.50.300">
    <property type="entry name" value="P-loop containing nucleotide triphosphate hydrolases"/>
    <property type="match status" value="1"/>
</dbReference>
<proteinExistence type="predicted"/>
<name>A0A1Q9ES08_SYMMI</name>
<gene>
    <name evidence="2" type="ORF">AK812_SmicGene6061</name>
</gene>
<dbReference type="EMBL" id="LSRX01000082">
    <property type="protein sequence ID" value="OLQ10215.1"/>
    <property type="molecule type" value="Genomic_DNA"/>
</dbReference>
<dbReference type="OMA" id="FNDARRQ"/>
<reference evidence="2 3" key="1">
    <citation type="submission" date="2016-02" db="EMBL/GenBank/DDBJ databases">
        <title>Genome analysis of coral dinoflagellate symbionts highlights evolutionary adaptations to a symbiotic lifestyle.</title>
        <authorList>
            <person name="Aranda M."/>
            <person name="Li Y."/>
            <person name="Liew Y.J."/>
            <person name="Baumgarten S."/>
            <person name="Simakov O."/>
            <person name="Wilson M."/>
            <person name="Piel J."/>
            <person name="Ashoor H."/>
            <person name="Bougouffa S."/>
            <person name="Bajic V.B."/>
            <person name="Ryu T."/>
            <person name="Ravasi T."/>
            <person name="Bayer T."/>
            <person name="Micklem G."/>
            <person name="Kim H."/>
            <person name="Bhak J."/>
            <person name="Lajeunesse T.C."/>
            <person name="Voolstra C.R."/>
        </authorList>
    </citation>
    <scope>NUCLEOTIDE SEQUENCE [LARGE SCALE GENOMIC DNA]</scope>
    <source>
        <strain evidence="2 3">CCMP2467</strain>
    </source>
</reference>
<keyword evidence="1" id="KW-0732">Signal</keyword>
<accession>A0A1Q9ES08</accession>
<dbReference type="OrthoDB" id="406565at2759"/>
<dbReference type="SUPFAM" id="SSF52540">
    <property type="entry name" value="P-loop containing nucleoside triphosphate hydrolases"/>
    <property type="match status" value="1"/>
</dbReference>
<protein>
    <submittedName>
        <fullName evidence="2">Uncharacterized protein</fullName>
    </submittedName>
</protein>
<dbReference type="Proteomes" id="UP000186817">
    <property type="component" value="Unassembled WGS sequence"/>
</dbReference>
<feature type="chain" id="PRO_5010170522" evidence="1">
    <location>
        <begin position="19"/>
        <end position="424"/>
    </location>
</feature>
<feature type="signal peptide" evidence="1">
    <location>
        <begin position="1"/>
        <end position="18"/>
    </location>
</feature>
<keyword evidence="3" id="KW-1185">Reference proteome</keyword>
<evidence type="ECO:0000313" key="3">
    <source>
        <dbReference type="Proteomes" id="UP000186817"/>
    </source>
</evidence>
<comment type="caution">
    <text evidence="2">The sequence shown here is derived from an EMBL/GenBank/DDBJ whole genome shotgun (WGS) entry which is preliminary data.</text>
</comment>
<dbReference type="AlphaFoldDB" id="A0A1Q9ES08"/>
<dbReference type="InterPro" id="IPR027417">
    <property type="entry name" value="P-loop_NTPase"/>
</dbReference>
<evidence type="ECO:0000313" key="2">
    <source>
        <dbReference type="EMBL" id="OLQ10215.1"/>
    </source>
</evidence>
<evidence type="ECO:0000256" key="1">
    <source>
        <dbReference type="SAM" id="SignalP"/>
    </source>
</evidence>
<organism evidence="2 3">
    <name type="scientific">Symbiodinium microadriaticum</name>
    <name type="common">Dinoflagellate</name>
    <name type="synonym">Zooxanthella microadriatica</name>
    <dbReference type="NCBI Taxonomy" id="2951"/>
    <lineage>
        <taxon>Eukaryota</taxon>
        <taxon>Sar</taxon>
        <taxon>Alveolata</taxon>
        <taxon>Dinophyceae</taxon>
        <taxon>Suessiales</taxon>
        <taxon>Symbiodiniaceae</taxon>
        <taxon>Symbiodinium</taxon>
    </lineage>
</organism>